<reference evidence="1" key="1">
    <citation type="journal article" date="2023" name="Front. Mar. Sci.">
        <title>A new Merluccius polli reference genome to investigate the effects of global change in West African waters.</title>
        <authorList>
            <person name="Mateo J.L."/>
            <person name="Blanco-Fernandez C."/>
            <person name="Garcia-Vazquez E."/>
            <person name="Machado-Schiaffino G."/>
        </authorList>
    </citation>
    <scope>NUCLEOTIDE SEQUENCE</scope>
    <source>
        <strain evidence="1">C29</strain>
        <tissue evidence="1">Fin</tissue>
    </source>
</reference>
<dbReference type="Gene3D" id="3.30.70.270">
    <property type="match status" value="1"/>
</dbReference>
<dbReference type="EMBL" id="JAOPHQ010006004">
    <property type="protein sequence ID" value="KAK0133226.1"/>
    <property type="molecule type" value="Genomic_DNA"/>
</dbReference>
<dbReference type="InterPro" id="IPR043128">
    <property type="entry name" value="Rev_trsase/Diguanyl_cyclase"/>
</dbReference>
<accession>A0AA47M422</accession>
<dbReference type="AlphaFoldDB" id="A0AA47M422"/>
<dbReference type="Proteomes" id="UP001174136">
    <property type="component" value="Unassembled WGS sequence"/>
</dbReference>
<evidence type="ECO:0000313" key="2">
    <source>
        <dbReference type="Proteomes" id="UP001174136"/>
    </source>
</evidence>
<gene>
    <name evidence="1" type="ORF">N1851_031259</name>
</gene>
<keyword evidence="2" id="KW-1185">Reference proteome</keyword>
<evidence type="ECO:0000313" key="1">
    <source>
        <dbReference type="EMBL" id="KAK0133226.1"/>
    </source>
</evidence>
<organism evidence="1 2">
    <name type="scientific">Merluccius polli</name>
    <name type="common">Benguela hake</name>
    <name type="synonym">Merluccius cadenati</name>
    <dbReference type="NCBI Taxonomy" id="89951"/>
    <lineage>
        <taxon>Eukaryota</taxon>
        <taxon>Metazoa</taxon>
        <taxon>Chordata</taxon>
        <taxon>Craniata</taxon>
        <taxon>Vertebrata</taxon>
        <taxon>Euteleostomi</taxon>
        <taxon>Actinopterygii</taxon>
        <taxon>Neopterygii</taxon>
        <taxon>Teleostei</taxon>
        <taxon>Neoteleostei</taxon>
        <taxon>Acanthomorphata</taxon>
        <taxon>Zeiogadaria</taxon>
        <taxon>Gadariae</taxon>
        <taxon>Gadiformes</taxon>
        <taxon>Gadoidei</taxon>
        <taxon>Merlucciidae</taxon>
        <taxon>Merluccius</taxon>
    </lineage>
</organism>
<dbReference type="InterPro" id="IPR043502">
    <property type="entry name" value="DNA/RNA_pol_sf"/>
</dbReference>
<sequence>MAAALLRDWFTSIDLTDTYFHIPISPPHRKYLRFAFKGITYLVLPVGLSLSPRVEKCTEAARRGECTWRHTSSFWQDSHPSKFRHTPDIKLGKECFDPNSTHHFHHITGFSYTQSTSVSGEVCLRLLGLMASALAVIPLPLINEAVSAVGCVTQSEPDVPQPRLPPNVGLHSVHPRSVHLEKQSFLTTGVTMGTILVRNVITTDASLGSHRRGQDSE</sequence>
<comment type="caution">
    <text evidence="1">The sequence shown here is derived from an EMBL/GenBank/DDBJ whole genome shotgun (WGS) entry which is preliminary data.</text>
</comment>
<dbReference type="Gene3D" id="3.10.10.10">
    <property type="entry name" value="HIV Type 1 Reverse Transcriptase, subunit A, domain 1"/>
    <property type="match status" value="1"/>
</dbReference>
<dbReference type="SUPFAM" id="SSF56672">
    <property type="entry name" value="DNA/RNA polymerases"/>
    <property type="match status" value="1"/>
</dbReference>
<proteinExistence type="predicted"/>
<name>A0AA47M422_MERPO</name>
<protein>
    <submittedName>
        <fullName evidence="1">Uncharacterized protein</fullName>
    </submittedName>
</protein>